<organism evidence="2 3">
    <name type="scientific">Planotetraspora kaengkrachanensis</name>
    <dbReference type="NCBI Taxonomy" id="575193"/>
    <lineage>
        <taxon>Bacteria</taxon>
        <taxon>Bacillati</taxon>
        <taxon>Actinomycetota</taxon>
        <taxon>Actinomycetes</taxon>
        <taxon>Streptosporangiales</taxon>
        <taxon>Streptosporangiaceae</taxon>
        <taxon>Planotetraspora</taxon>
    </lineage>
</organism>
<dbReference type="EMBL" id="BONV01000042">
    <property type="protein sequence ID" value="GIG83621.1"/>
    <property type="molecule type" value="Genomic_DNA"/>
</dbReference>
<comment type="caution">
    <text evidence="2">The sequence shown here is derived from an EMBL/GenBank/DDBJ whole genome shotgun (WGS) entry which is preliminary data.</text>
</comment>
<dbReference type="GO" id="GO:0006310">
    <property type="term" value="P:DNA recombination"/>
    <property type="evidence" value="ECO:0007669"/>
    <property type="project" value="UniProtKB-KW"/>
</dbReference>
<evidence type="ECO:0000313" key="3">
    <source>
        <dbReference type="Proteomes" id="UP000630097"/>
    </source>
</evidence>
<keyword evidence="1" id="KW-0233">DNA recombination</keyword>
<dbReference type="InterPro" id="IPR011010">
    <property type="entry name" value="DNA_brk_join_enz"/>
</dbReference>
<dbReference type="SUPFAM" id="SSF56349">
    <property type="entry name" value="DNA breaking-rejoining enzymes"/>
    <property type="match status" value="1"/>
</dbReference>
<dbReference type="GO" id="GO:0015074">
    <property type="term" value="P:DNA integration"/>
    <property type="evidence" value="ECO:0007669"/>
    <property type="project" value="InterPro"/>
</dbReference>
<proteinExistence type="predicted"/>
<name>A0A8J3VAZ1_9ACTN</name>
<sequence length="93" mass="10179">MISLREAEREPLGLLYRLAVLRGLPRGEACGLRWADIDLDAGHATIVQTVLQFGGQTIVDTPKSERAGFTEDQAARCAAHRGHRVCVIPDRQG</sequence>
<gene>
    <name evidence="2" type="ORF">Pka01_67480</name>
</gene>
<keyword evidence="3" id="KW-1185">Reference proteome</keyword>
<evidence type="ECO:0008006" key="4">
    <source>
        <dbReference type="Google" id="ProtNLM"/>
    </source>
</evidence>
<evidence type="ECO:0000313" key="2">
    <source>
        <dbReference type="EMBL" id="GIG83621.1"/>
    </source>
</evidence>
<dbReference type="Gene3D" id="1.10.443.10">
    <property type="entry name" value="Intergrase catalytic core"/>
    <property type="match status" value="1"/>
</dbReference>
<dbReference type="InterPro" id="IPR013762">
    <property type="entry name" value="Integrase-like_cat_sf"/>
</dbReference>
<dbReference type="GO" id="GO:0003677">
    <property type="term" value="F:DNA binding"/>
    <property type="evidence" value="ECO:0007669"/>
    <property type="project" value="InterPro"/>
</dbReference>
<dbReference type="Proteomes" id="UP000630097">
    <property type="component" value="Unassembled WGS sequence"/>
</dbReference>
<reference evidence="2 3" key="1">
    <citation type="submission" date="2021-01" db="EMBL/GenBank/DDBJ databases">
        <title>Whole genome shotgun sequence of Planotetraspora kaengkrachanensis NBRC 104272.</title>
        <authorList>
            <person name="Komaki H."/>
            <person name="Tamura T."/>
        </authorList>
    </citation>
    <scope>NUCLEOTIDE SEQUENCE [LARGE SCALE GENOMIC DNA]</scope>
    <source>
        <strain evidence="2 3">NBRC 104272</strain>
    </source>
</reference>
<protein>
    <recommendedName>
        <fullName evidence="4">Tyr recombinase domain-containing protein</fullName>
    </recommendedName>
</protein>
<accession>A0A8J3VAZ1</accession>
<dbReference type="RefSeq" id="WP_203886924.1">
    <property type="nucleotide sequence ID" value="NZ_BAABHH010000028.1"/>
</dbReference>
<dbReference type="AlphaFoldDB" id="A0A8J3VAZ1"/>
<evidence type="ECO:0000256" key="1">
    <source>
        <dbReference type="ARBA" id="ARBA00023172"/>
    </source>
</evidence>